<dbReference type="Proteomes" id="UP000570361">
    <property type="component" value="Unassembled WGS sequence"/>
</dbReference>
<evidence type="ECO:0000256" key="4">
    <source>
        <dbReference type="ARBA" id="ARBA00025742"/>
    </source>
</evidence>
<keyword evidence="1" id="KW-0479">Metal-binding</keyword>
<comment type="similarity">
    <text evidence="4">Belongs to the cyclic nucleotide phosphodiesterase class-III family.</text>
</comment>
<sequence length="273" mass="30157">MEPIKFIHLTDTHMNAPQTEGHFAPFKLADKVKQVFRHVQQYRHNPSFVIITGDLSHEGNTEDYEYIRSVVDEGAALLGVPVYVVLGNHDHRAPFREGFLHEEPSEQAYYYSHNIQGLRLIGLNSQVAGQHHGMIDEEQLQWLRDELSVPAEKGTIVALHHPLLEINGMPSEHVLSNREALGDVLQGTDVVGIVAGHVHMHNVGTYKGICSVAATGTAFGGALADEEHYSMVDVCSYNVVSVLSEGVTVQTVVMPGLQEEYVRFPVALLAAQH</sequence>
<feature type="domain" description="Calcineurin-like phosphoesterase" evidence="5">
    <location>
        <begin position="4"/>
        <end position="200"/>
    </location>
</feature>
<dbReference type="PANTHER" id="PTHR42988:SF2">
    <property type="entry name" value="CYCLIC NUCLEOTIDE PHOSPHODIESTERASE CBUA0032-RELATED"/>
    <property type="match status" value="1"/>
</dbReference>
<comment type="caution">
    <text evidence="6">The sequence shown here is derived from an EMBL/GenBank/DDBJ whole genome shotgun (WGS) entry which is preliminary data.</text>
</comment>
<dbReference type="EMBL" id="JACHXK010000024">
    <property type="protein sequence ID" value="MBB3113988.1"/>
    <property type="molecule type" value="Genomic_DNA"/>
</dbReference>
<dbReference type="Gene3D" id="3.60.21.10">
    <property type="match status" value="1"/>
</dbReference>
<evidence type="ECO:0000259" key="5">
    <source>
        <dbReference type="Pfam" id="PF00149"/>
    </source>
</evidence>
<dbReference type="Pfam" id="PF00149">
    <property type="entry name" value="Metallophos"/>
    <property type="match status" value="1"/>
</dbReference>
<gene>
    <name evidence="6" type="ORF">FHS18_006104</name>
</gene>
<evidence type="ECO:0000313" key="6">
    <source>
        <dbReference type="EMBL" id="MBB3113988.1"/>
    </source>
</evidence>
<keyword evidence="2" id="KW-0378">Hydrolase</keyword>
<organism evidence="6 7">
    <name type="scientific">Paenibacillus phyllosphaerae</name>
    <dbReference type="NCBI Taxonomy" id="274593"/>
    <lineage>
        <taxon>Bacteria</taxon>
        <taxon>Bacillati</taxon>
        <taxon>Bacillota</taxon>
        <taxon>Bacilli</taxon>
        <taxon>Bacillales</taxon>
        <taxon>Paenibacillaceae</taxon>
        <taxon>Paenibacillus</taxon>
    </lineage>
</organism>
<proteinExistence type="inferred from homology"/>
<protein>
    <submittedName>
        <fullName evidence="6">3',5'-cyclic AMP phosphodiesterase CpdA</fullName>
    </submittedName>
</protein>
<dbReference type="AlphaFoldDB" id="A0A7W5B3Z7"/>
<evidence type="ECO:0000256" key="2">
    <source>
        <dbReference type="ARBA" id="ARBA00022801"/>
    </source>
</evidence>
<accession>A0A7W5B3Z7</accession>
<reference evidence="6 7" key="1">
    <citation type="submission" date="2020-08" db="EMBL/GenBank/DDBJ databases">
        <title>Genomic Encyclopedia of Type Strains, Phase III (KMG-III): the genomes of soil and plant-associated and newly described type strains.</title>
        <authorList>
            <person name="Whitman W."/>
        </authorList>
    </citation>
    <scope>NUCLEOTIDE SEQUENCE [LARGE SCALE GENOMIC DNA]</scope>
    <source>
        <strain evidence="6 7">CECT 5862</strain>
    </source>
</reference>
<name>A0A7W5B3Z7_9BACL</name>
<keyword evidence="7" id="KW-1185">Reference proteome</keyword>
<dbReference type="InterPro" id="IPR029052">
    <property type="entry name" value="Metallo-depent_PP-like"/>
</dbReference>
<dbReference type="SUPFAM" id="SSF56300">
    <property type="entry name" value="Metallo-dependent phosphatases"/>
    <property type="match status" value="1"/>
</dbReference>
<evidence type="ECO:0000256" key="1">
    <source>
        <dbReference type="ARBA" id="ARBA00022723"/>
    </source>
</evidence>
<keyword evidence="3" id="KW-0408">Iron</keyword>
<dbReference type="GO" id="GO:0016787">
    <property type="term" value="F:hydrolase activity"/>
    <property type="evidence" value="ECO:0007669"/>
    <property type="project" value="UniProtKB-KW"/>
</dbReference>
<evidence type="ECO:0000256" key="3">
    <source>
        <dbReference type="ARBA" id="ARBA00023004"/>
    </source>
</evidence>
<dbReference type="InterPro" id="IPR004843">
    <property type="entry name" value="Calcineurin-like_PHP"/>
</dbReference>
<evidence type="ECO:0000313" key="7">
    <source>
        <dbReference type="Proteomes" id="UP000570361"/>
    </source>
</evidence>
<dbReference type="RefSeq" id="WP_183604049.1">
    <property type="nucleotide sequence ID" value="NZ_JACHXK010000024.1"/>
</dbReference>
<dbReference type="GO" id="GO:0046872">
    <property type="term" value="F:metal ion binding"/>
    <property type="evidence" value="ECO:0007669"/>
    <property type="project" value="UniProtKB-KW"/>
</dbReference>
<dbReference type="PANTHER" id="PTHR42988">
    <property type="entry name" value="PHOSPHOHYDROLASE"/>
    <property type="match status" value="1"/>
</dbReference>
<dbReference type="InterPro" id="IPR050884">
    <property type="entry name" value="CNP_phosphodiesterase-III"/>
</dbReference>